<dbReference type="InterPro" id="IPR057670">
    <property type="entry name" value="SH3_retrovirus"/>
</dbReference>
<dbReference type="PANTHER" id="PTHR42648">
    <property type="entry name" value="TRANSPOSASE, PUTATIVE-RELATED"/>
    <property type="match status" value="1"/>
</dbReference>
<dbReference type="PANTHER" id="PTHR42648:SF25">
    <property type="entry name" value="RNA-DIRECTED DNA POLYMERASE"/>
    <property type="match status" value="1"/>
</dbReference>
<dbReference type="Pfam" id="PF13976">
    <property type="entry name" value="gag_pre-integrs"/>
    <property type="match status" value="1"/>
</dbReference>
<comment type="caution">
    <text evidence="3">The sequence shown here is derived from an EMBL/GenBank/DDBJ whole genome shotgun (WGS) entry which is preliminary data.</text>
</comment>
<evidence type="ECO:0000256" key="1">
    <source>
        <dbReference type="SAM" id="MobiDB-lite"/>
    </source>
</evidence>
<dbReference type="InterPro" id="IPR036397">
    <property type="entry name" value="RNaseH_sf"/>
</dbReference>
<organism evidence="3 4">
    <name type="scientific">Cardamine amara subsp. amara</name>
    <dbReference type="NCBI Taxonomy" id="228776"/>
    <lineage>
        <taxon>Eukaryota</taxon>
        <taxon>Viridiplantae</taxon>
        <taxon>Streptophyta</taxon>
        <taxon>Embryophyta</taxon>
        <taxon>Tracheophyta</taxon>
        <taxon>Spermatophyta</taxon>
        <taxon>Magnoliopsida</taxon>
        <taxon>eudicotyledons</taxon>
        <taxon>Gunneridae</taxon>
        <taxon>Pentapetalae</taxon>
        <taxon>rosids</taxon>
        <taxon>malvids</taxon>
        <taxon>Brassicales</taxon>
        <taxon>Brassicaceae</taxon>
        <taxon>Cardamineae</taxon>
        <taxon>Cardamine</taxon>
    </lineage>
</organism>
<feature type="region of interest" description="Disordered" evidence="1">
    <location>
        <begin position="325"/>
        <end position="365"/>
    </location>
</feature>
<accession>A0ABD0ZWJ0</accession>
<dbReference type="EMBL" id="JBANAX010000657">
    <property type="protein sequence ID" value="KAL1198919.1"/>
    <property type="molecule type" value="Genomic_DNA"/>
</dbReference>
<dbReference type="Pfam" id="PF25597">
    <property type="entry name" value="SH3_retrovirus"/>
    <property type="match status" value="1"/>
</dbReference>
<name>A0ABD0ZWJ0_CARAN</name>
<dbReference type="InterPro" id="IPR001584">
    <property type="entry name" value="Integrase_cat-core"/>
</dbReference>
<proteinExistence type="predicted"/>
<dbReference type="Gene3D" id="3.30.420.10">
    <property type="entry name" value="Ribonuclease H-like superfamily/Ribonuclease H"/>
    <property type="match status" value="1"/>
</dbReference>
<feature type="domain" description="Integrase catalytic" evidence="2">
    <location>
        <begin position="64"/>
        <end position="240"/>
    </location>
</feature>
<keyword evidence="4" id="KW-1185">Reference proteome</keyword>
<gene>
    <name evidence="3" type="ORF">V5N11_008537</name>
</gene>
<dbReference type="Proteomes" id="UP001558713">
    <property type="component" value="Unassembled WGS sequence"/>
</dbReference>
<feature type="compositionally biased region" description="Acidic residues" evidence="1">
    <location>
        <begin position="331"/>
        <end position="345"/>
    </location>
</feature>
<dbReference type="InterPro" id="IPR012337">
    <property type="entry name" value="RNaseH-like_sf"/>
</dbReference>
<evidence type="ECO:0000313" key="3">
    <source>
        <dbReference type="EMBL" id="KAL1198919.1"/>
    </source>
</evidence>
<dbReference type="SUPFAM" id="SSF53098">
    <property type="entry name" value="Ribonuclease H-like"/>
    <property type="match status" value="1"/>
</dbReference>
<dbReference type="AlphaFoldDB" id="A0ABD0ZWJ0"/>
<protein>
    <submittedName>
        <fullName evidence="3">Retrovirus-related Pol polyprotein from transposon TNT 1-94</fullName>
    </submittedName>
</protein>
<dbReference type="InterPro" id="IPR025724">
    <property type="entry name" value="GAG-pre-integrase_dom"/>
</dbReference>
<reference evidence="3 4" key="1">
    <citation type="submission" date="2024-04" db="EMBL/GenBank/DDBJ databases">
        <title>Genome assembly C_amara_ONT_v2.</title>
        <authorList>
            <person name="Yant L."/>
            <person name="Moore C."/>
            <person name="Slenker M."/>
        </authorList>
    </citation>
    <scope>NUCLEOTIDE SEQUENCE [LARGE SCALE GENOMIC DNA]</scope>
    <source>
        <tissue evidence="3">Leaf</tissue>
    </source>
</reference>
<sequence length="439" mass="50154">MEISYPKCLSIIDDEATCTWHARLGHISIGIMNNMVKKQMVIGIPHVQHEKNVCDACLAGKQTRNPFPTKATFRAIQALELIHGDLCGPITPPIPANNRYIFVLIDDFSRYMWTMLLKEKSEAFDRFKKFKDLVEKQTGLSIKTFCTDRGGEFTSADFNQFCEINEVSIHLTAPYTPHQNIVVEKRNRTLMEMTRSLLKAMKIPNDMWGEAVRHSTYLINRVPTKALKGQTPYESFTSKKQNIKHLRVFGCVAHVKITGPHMKKLNDRSRIVIIFGTEPGSKSYRLYDPVTGKLIVSRDVVFDEKKAWDWSSTTKKTYEEPGMFKLSNGDLIEDGNEPGDNQDNDNNEHHDSDQEHEDQEEEEVDVDNGINHGAEHQTVTRSGRIVNKPKYLEDYTLLADLESEKLLLTIDGGPKNINLILNFKLLSFIIIIKTDTRLN</sequence>
<feature type="compositionally biased region" description="Acidic residues" evidence="1">
    <location>
        <begin position="354"/>
        <end position="365"/>
    </location>
</feature>
<dbReference type="InterPro" id="IPR039537">
    <property type="entry name" value="Retrotran_Ty1/copia-like"/>
</dbReference>
<dbReference type="Pfam" id="PF00665">
    <property type="entry name" value="rve"/>
    <property type="match status" value="1"/>
</dbReference>
<dbReference type="PROSITE" id="PS50994">
    <property type="entry name" value="INTEGRASE"/>
    <property type="match status" value="1"/>
</dbReference>
<evidence type="ECO:0000313" key="4">
    <source>
        <dbReference type="Proteomes" id="UP001558713"/>
    </source>
</evidence>
<evidence type="ECO:0000259" key="2">
    <source>
        <dbReference type="PROSITE" id="PS50994"/>
    </source>
</evidence>